<protein>
    <submittedName>
        <fullName evidence="1">(pine wood nematode) hypothetical protein</fullName>
    </submittedName>
</protein>
<dbReference type="AlphaFoldDB" id="A0A1I7SED6"/>
<evidence type="ECO:0000313" key="4">
    <source>
        <dbReference type="WBParaSite" id="BXY_1139500.1"/>
    </source>
</evidence>
<dbReference type="OrthoDB" id="10458171at2759"/>
<keyword evidence="3" id="KW-1185">Reference proteome</keyword>
<reference evidence="1" key="2">
    <citation type="submission" date="2020-09" db="EMBL/GenBank/DDBJ databases">
        <authorList>
            <person name="Kikuchi T."/>
        </authorList>
    </citation>
    <scope>NUCLEOTIDE SEQUENCE</scope>
    <source>
        <strain evidence="1">Ka4C1</strain>
    </source>
</reference>
<proteinExistence type="predicted"/>
<name>A0A1I7SED6_BURXY</name>
<evidence type="ECO:0000313" key="3">
    <source>
        <dbReference type="Proteomes" id="UP000659654"/>
    </source>
</evidence>
<evidence type="ECO:0000313" key="1">
    <source>
        <dbReference type="EMBL" id="CAD5219113.1"/>
    </source>
</evidence>
<dbReference type="EMBL" id="CAJFCV020000003">
    <property type="protein sequence ID" value="CAG9104078.1"/>
    <property type="molecule type" value="Genomic_DNA"/>
</dbReference>
<dbReference type="Proteomes" id="UP000659654">
    <property type="component" value="Unassembled WGS sequence"/>
</dbReference>
<accession>A0A1I7SED6</accession>
<dbReference type="Proteomes" id="UP000582659">
    <property type="component" value="Unassembled WGS sequence"/>
</dbReference>
<gene>
    <name evidence="1" type="ORF">BXYJ_LOCUS5516</name>
</gene>
<dbReference type="WBParaSite" id="BXY_1139500.1">
    <property type="protein sequence ID" value="BXY_1139500.1"/>
    <property type="gene ID" value="BXY_1139500"/>
</dbReference>
<organism evidence="2 4">
    <name type="scientific">Bursaphelenchus xylophilus</name>
    <name type="common">Pinewood nematode worm</name>
    <name type="synonym">Aphelenchoides xylophilus</name>
    <dbReference type="NCBI Taxonomy" id="6326"/>
    <lineage>
        <taxon>Eukaryota</taxon>
        <taxon>Metazoa</taxon>
        <taxon>Ecdysozoa</taxon>
        <taxon>Nematoda</taxon>
        <taxon>Chromadorea</taxon>
        <taxon>Rhabditida</taxon>
        <taxon>Tylenchina</taxon>
        <taxon>Tylenchomorpha</taxon>
        <taxon>Aphelenchoidea</taxon>
        <taxon>Aphelenchoididae</taxon>
        <taxon>Bursaphelenchus</taxon>
    </lineage>
</organism>
<evidence type="ECO:0000313" key="2">
    <source>
        <dbReference type="Proteomes" id="UP000095284"/>
    </source>
</evidence>
<dbReference type="Proteomes" id="UP000095284">
    <property type="component" value="Unplaced"/>
</dbReference>
<reference evidence="4" key="1">
    <citation type="submission" date="2016-11" db="UniProtKB">
        <authorList>
            <consortium name="WormBaseParasite"/>
        </authorList>
    </citation>
    <scope>IDENTIFICATION</scope>
</reference>
<sequence>MMMFEPEEISYADRVNIIFHRIKMEPLGPKRFDLAKNLIQIGYSYNLSDDIVVKCMNLCLIVQSNEERLEAESTLFSMIEMISKRKPRIFDDLPRFFEASLVDPKLAVEKAIICLRAISIDEAVLYPLRLRLVPFMKKALDKICSSLPIQRPFVAVSVMKILVGWQKRRNAMEKAKKGVDWEIACVVKDLVDKVVSNVDSTVKVKKEELVEDEDLKDIPTTYFEHIACILIRIGTTLHSVRRFGEPYKDQRATVSSDQPGRSWAPQLKSDIFHLLSTALARNFCRTDVRVKSDWFEYLIDQSKSLPDTAERSHAVSEFYYTLYFFVEMFSECRDQYVLMKIVRGVERILTNVFEHKIVTVYTTAFLLTSRIFGLSRSRSGLDAAPHLFQHVMSFFRHFFTKLADPQTNFDLSFLKQIRISTNFLATISKFQPNFIEGVSINFFVKAAEKIVHMFVRNVELNAENPRIFESPEYQNLLRSVTSIVRIITPCLYKASQEVCRNVSQSILMPAVPIVLPSHLVDRDLLHHLLVTLIPLLNGPAAPSYCVPLLHRLSTFRHLIFQQKESLQPIFKRIIRHINGSQTLRTTRLMAEVEPILVVEQFKRDLKRAYEIKKEMSQIQKTFSSKDGDRALREEMDDILKKHFAYTVPGYIHPQNLYEIPTLMALRAKLLEIATDATFDEVNELFLLAIHMVEEAKKQPKPVHQRIREEERKVFKYYSEYLEKNLAQAVRNVEDGSAVWNVDDVLNAANVTLVTARALRYANAKQGQVLMQRFLGSVHVMLTAQAATTCEISKWSNYISIALDEVPIEHWDPYVTQIILDLKRGTVPDFLHRVGHAVSFFRNKDRGK</sequence>
<dbReference type="EMBL" id="CAJFDI010000003">
    <property type="protein sequence ID" value="CAD5219113.1"/>
    <property type="molecule type" value="Genomic_DNA"/>
</dbReference>